<name>K2MSP8_TRYCR</name>
<dbReference type="SUPFAM" id="SSF53474">
    <property type="entry name" value="alpha/beta-Hydrolases"/>
    <property type="match status" value="1"/>
</dbReference>
<evidence type="ECO:0000313" key="4">
    <source>
        <dbReference type="Proteomes" id="UP000007350"/>
    </source>
</evidence>
<comment type="caution">
    <text evidence="3">The sequence shown here is derived from an EMBL/GenBank/DDBJ whole genome shotgun (WGS) entry which is preliminary data.</text>
</comment>
<dbReference type="GO" id="GO:0034338">
    <property type="term" value="F:short-chain carboxylesterase activity"/>
    <property type="evidence" value="ECO:0007669"/>
    <property type="project" value="TreeGrafter"/>
</dbReference>
<accession>K2MSP8</accession>
<organism evidence="3 4">
    <name type="scientific">Trypanosoma cruzi marinkellei</name>
    <dbReference type="NCBI Taxonomy" id="85056"/>
    <lineage>
        <taxon>Eukaryota</taxon>
        <taxon>Discoba</taxon>
        <taxon>Euglenozoa</taxon>
        <taxon>Kinetoplastea</taxon>
        <taxon>Metakinetoplastina</taxon>
        <taxon>Trypanosomatida</taxon>
        <taxon>Trypanosomatidae</taxon>
        <taxon>Trypanosoma</taxon>
        <taxon>Schizotrypanum</taxon>
    </lineage>
</organism>
<keyword evidence="4" id="KW-1185">Reference proteome</keyword>
<dbReference type="EMBL" id="AHKC01015327">
    <property type="protein sequence ID" value="EKF28679.1"/>
    <property type="molecule type" value="Genomic_DNA"/>
</dbReference>
<evidence type="ECO:0000259" key="2">
    <source>
        <dbReference type="Pfam" id="PF12697"/>
    </source>
</evidence>
<evidence type="ECO:0000313" key="3">
    <source>
        <dbReference type="EMBL" id="EKF28679.1"/>
    </source>
</evidence>
<gene>
    <name evidence="3" type="ORF">MOQ_007566</name>
</gene>
<dbReference type="InterPro" id="IPR050960">
    <property type="entry name" value="AB_hydrolase_4_sf"/>
</dbReference>
<dbReference type="InterPro" id="IPR000073">
    <property type="entry name" value="AB_hydrolase_1"/>
</dbReference>
<dbReference type="Gene3D" id="3.40.50.1820">
    <property type="entry name" value="alpha/beta hydrolase"/>
    <property type="match status" value="1"/>
</dbReference>
<evidence type="ECO:0000256" key="1">
    <source>
        <dbReference type="ARBA" id="ARBA00010884"/>
    </source>
</evidence>
<dbReference type="Pfam" id="PF12697">
    <property type="entry name" value="Abhydrolase_6"/>
    <property type="match status" value="1"/>
</dbReference>
<proteinExistence type="inferred from homology"/>
<protein>
    <recommendedName>
        <fullName evidence="2">AB hydrolase-1 domain-containing protein</fullName>
    </recommendedName>
</protein>
<sequence length="429" mass="48658">MFLIVTKVSFWVLHVVVHVIYIDIPRLQRALKLMTEERRLEETKEKIDFLSTRTNTRCFFSFESFSDLHYTSPPYNGHISTLLCAFRPPKPIRYTRQVVDGVDGNPICLDWFLAEEKNVPANGIMIIFPGLASWSQTNYVQHYVWHAHDRGFHCCVFNARGMGDTPLTRPRLMSASWTGDLRWVTRTELSRRALSLRFGTTAQNVWGVGFSLGGVVLAKYLHEEGQNMTHELPFDAALIINSPLDTLAVSANMMQPENALYQKNLFAGLIRYAIRHKDMLKQLPGINDDGIRKDPLRFLKRLKTINEFDAHITAPHNGFSNPEEYYAAVNTLTSLRHCTIPTLCVIARDDPVTGEPPRKEMRELVNANSLVAFIELPYGGHLGYIGSPVEEWRGDPSFMELLTCNICQASQGKGLSGDAGSRKEKLFIK</sequence>
<feature type="domain" description="AB hydrolase-1" evidence="2">
    <location>
        <begin position="129"/>
        <end position="390"/>
    </location>
</feature>
<reference evidence="3 4" key="1">
    <citation type="journal article" date="2012" name="BMC Genomics">
        <title>Comparative genomic analysis of human infective Trypanosoma cruzi lineages with the bat-restricted subspecies T. cruzi marinkellei.</title>
        <authorList>
            <person name="Franzen O."/>
            <person name="Talavera-Lopez C."/>
            <person name="Ochaya S."/>
            <person name="Butler C.E."/>
            <person name="Messenger L.A."/>
            <person name="Lewis M.D."/>
            <person name="Llewellyn M.S."/>
            <person name="Marinkelle C.J."/>
            <person name="Tyler K.M."/>
            <person name="Miles M.A."/>
            <person name="Andersson B."/>
        </authorList>
    </citation>
    <scope>NUCLEOTIDE SEQUENCE [LARGE SCALE GENOMIC DNA]</scope>
    <source>
        <strain evidence="3 4">B7</strain>
    </source>
</reference>
<dbReference type="GO" id="GO:0047372">
    <property type="term" value="F:monoacylglycerol lipase activity"/>
    <property type="evidence" value="ECO:0007669"/>
    <property type="project" value="TreeGrafter"/>
</dbReference>
<dbReference type="PANTHER" id="PTHR10794">
    <property type="entry name" value="ABHYDROLASE DOMAIN-CONTAINING PROTEIN"/>
    <property type="match status" value="1"/>
</dbReference>
<dbReference type="AlphaFoldDB" id="K2MSP8"/>
<dbReference type="InterPro" id="IPR029058">
    <property type="entry name" value="AB_hydrolase_fold"/>
</dbReference>
<comment type="similarity">
    <text evidence="1">Belongs to the AB hydrolase superfamily. AB hydrolase 4 family.</text>
</comment>
<dbReference type="PANTHER" id="PTHR10794:SF63">
    <property type="entry name" value="ALPHA_BETA HYDROLASE 1, ISOFORM A"/>
    <property type="match status" value="1"/>
</dbReference>
<dbReference type="OrthoDB" id="247542at2759"/>
<dbReference type="Proteomes" id="UP000007350">
    <property type="component" value="Unassembled WGS sequence"/>
</dbReference>